<evidence type="ECO:0000256" key="1">
    <source>
        <dbReference type="SAM" id="MobiDB-lite"/>
    </source>
</evidence>
<sequence length="86" mass="9124">MSTPTGSQTAKDQPQYKPAAPMQQTPPAAVATETPVKAPDRAPLGLRGGIEYDHPGTGLIHDICACFICCECMDDCCTIFDDTCCC</sequence>
<reference evidence="2 3" key="1">
    <citation type="submission" date="2016-06" db="EMBL/GenBank/DDBJ databases">
        <authorList>
            <person name="Kjaerup R.B."/>
            <person name="Dalgaard T.S."/>
            <person name="Juul-Madsen H.R."/>
        </authorList>
    </citation>
    <scope>NUCLEOTIDE SEQUENCE [LARGE SCALE GENOMIC DNA]</scope>
</reference>
<feature type="compositionally biased region" description="Low complexity" evidence="1">
    <location>
        <begin position="18"/>
        <end position="32"/>
    </location>
</feature>
<protein>
    <recommendedName>
        <fullName evidence="4">Cysteine-rich transmembrane CYSTM domain-containing protein</fullName>
    </recommendedName>
</protein>
<evidence type="ECO:0008006" key="4">
    <source>
        <dbReference type="Google" id="ProtNLM"/>
    </source>
</evidence>
<dbReference type="AlphaFoldDB" id="A0A1X7S7G9"/>
<keyword evidence="3" id="KW-1185">Reference proteome</keyword>
<evidence type="ECO:0000313" key="2">
    <source>
        <dbReference type="EMBL" id="SMQ55622.1"/>
    </source>
</evidence>
<gene>
    <name evidence="2" type="ORF">ZT3D7_G10777</name>
</gene>
<evidence type="ECO:0000313" key="3">
    <source>
        <dbReference type="Proteomes" id="UP000215127"/>
    </source>
</evidence>
<organism evidence="2 3">
    <name type="scientific">Zymoseptoria tritici (strain ST99CH_3D7)</name>
    <dbReference type="NCBI Taxonomy" id="1276538"/>
    <lineage>
        <taxon>Eukaryota</taxon>
        <taxon>Fungi</taxon>
        <taxon>Dikarya</taxon>
        <taxon>Ascomycota</taxon>
        <taxon>Pezizomycotina</taxon>
        <taxon>Dothideomycetes</taxon>
        <taxon>Dothideomycetidae</taxon>
        <taxon>Mycosphaerellales</taxon>
        <taxon>Mycosphaerellaceae</taxon>
        <taxon>Zymoseptoria</taxon>
    </lineage>
</organism>
<dbReference type="EMBL" id="LT853703">
    <property type="protein sequence ID" value="SMQ55622.1"/>
    <property type="molecule type" value="Genomic_DNA"/>
</dbReference>
<name>A0A1X7S7G9_ZYMT9</name>
<accession>A0A1X7S7G9</accession>
<feature type="region of interest" description="Disordered" evidence="1">
    <location>
        <begin position="1"/>
        <end position="43"/>
    </location>
</feature>
<proteinExistence type="predicted"/>
<dbReference type="Proteomes" id="UP000215127">
    <property type="component" value="Chromosome 12"/>
</dbReference>
<feature type="compositionally biased region" description="Polar residues" evidence="1">
    <location>
        <begin position="1"/>
        <end position="12"/>
    </location>
</feature>